<dbReference type="InterPro" id="IPR036388">
    <property type="entry name" value="WH-like_DNA-bd_sf"/>
</dbReference>
<reference evidence="2" key="1">
    <citation type="submission" date="2014-11" db="EMBL/GenBank/DDBJ databases">
        <authorList>
            <person name="Genoscope - CEA"/>
        </authorList>
    </citation>
    <scope>NUCLEOTIDE SEQUENCE</scope>
    <source>
        <strain evidence="2">IPO1609</strain>
    </source>
</reference>
<evidence type="ECO:0000313" key="3">
    <source>
        <dbReference type="Proteomes" id="UP000053470"/>
    </source>
</evidence>
<dbReference type="AlphaFoldDB" id="A0ABF7RE09"/>
<dbReference type="Gene3D" id="1.10.10.10">
    <property type="entry name" value="Winged helix-like DNA-binding domain superfamily/Winged helix DNA-binding domain"/>
    <property type="match status" value="1"/>
</dbReference>
<feature type="compositionally biased region" description="Basic residues" evidence="1">
    <location>
        <begin position="16"/>
        <end position="26"/>
    </location>
</feature>
<accession>A0ABF7RE09</accession>
<dbReference type="EMBL" id="LN651282">
    <property type="protein sequence ID" value="CEJ19831.1"/>
    <property type="molecule type" value="Genomic_DNA"/>
</dbReference>
<name>A0ABF7RE09_RALSL</name>
<proteinExistence type="predicted"/>
<dbReference type="InterPro" id="IPR013324">
    <property type="entry name" value="RNA_pol_sigma_r3/r4-like"/>
</dbReference>
<feature type="compositionally biased region" description="Basic and acidic residues" evidence="1">
    <location>
        <begin position="27"/>
        <end position="39"/>
    </location>
</feature>
<evidence type="ECO:0000313" key="2">
    <source>
        <dbReference type="EMBL" id="CEJ19831.1"/>
    </source>
</evidence>
<gene>
    <name evidence="2" type="ORF">RSIPO_02002</name>
</gene>
<evidence type="ECO:0000256" key="1">
    <source>
        <dbReference type="SAM" id="MobiDB-lite"/>
    </source>
</evidence>
<reference evidence="2" key="2">
    <citation type="submission" date="2022-04" db="EMBL/GenBank/DDBJ databases">
        <title>Genomic draft of R. solanacearum strain IPO1609, a phylotype IIB1/biovar 2/race 3 strain isolated from potato in Europe.</title>
        <authorList>
            <person name="Boucher C."/>
            <person name="Carrere S."/>
            <person name="Dossat C."/>
            <person name="Elbaz M."/>
            <person name="Genin S."/>
            <person name="Gouzy J."/>
            <person name="Prior P."/>
            <person name="Segurens B."/>
            <person name="Wincker P."/>
        </authorList>
    </citation>
    <scope>NUCLEOTIDE SEQUENCE</scope>
    <source>
        <strain evidence="2">IPO1609</strain>
    </source>
</reference>
<sequence length="39" mass="4556">MGKHFDVTRESIRQMKAKAVRKLRHPSRSDKLKSFLEGS</sequence>
<feature type="region of interest" description="Disordered" evidence="1">
    <location>
        <begin position="16"/>
        <end position="39"/>
    </location>
</feature>
<dbReference type="Proteomes" id="UP000053470">
    <property type="component" value="Unassembled WGS sequence"/>
</dbReference>
<organism evidence="2 3">
    <name type="scientific">Ralstonia solanacearum IPO1609</name>
    <dbReference type="NCBI Taxonomy" id="564066"/>
    <lineage>
        <taxon>Bacteria</taxon>
        <taxon>Pseudomonadati</taxon>
        <taxon>Pseudomonadota</taxon>
        <taxon>Betaproteobacteria</taxon>
        <taxon>Burkholderiales</taxon>
        <taxon>Burkholderiaceae</taxon>
        <taxon>Ralstonia</taxon>
        <taxon>Ralstonia solanacearum species complex</taxon>
    </lineage>
</organism>
<keyword evidence="3" id="KW-1185">Reference proteome</keyword>
<protein>
    <submittedName>
        <fullName evidence="2">Probable rna polymerase sigma d (Sigma-70) factor (Partial sequence n terminus) protein</fullName>
    </submittedName>
</protein>
<dbReference type="SUPFAM" id="SSF88659">
    <property type="entry name" value="Sigma3 and sigma4 domains of RNA polymerase sigma factors"/>
    <property type="match status" value="1"/>
</dbReference>